<comment type="similarity">
    <text evidence="1">Belongs to the ABC transporter superfamily.</text>
</comment>
<evidence type="ECO:0000256" key="5">
    <source>
        <dbReference type="ARBA" id="ARBA00022967"/>
    </source>
</evidence>
<dbReference type="Gene3D" id="2.70.50.60">
    <property type="entry name" value="abc- transporter (atp binding component) like domain"/>
    <property type="match status" value="1"/>
</dbReference>
<dbReference type="Proteomes" id="UP000076563">
    <property type="component" value="Unassembled WGS sequence"/>
</dbReference>
<dbReference type="PANTHER" id="PTHR46743:SF2">
    <property type="entry name" value="TEICHOIC ACIDS EXPORT ATP-BINDING PROTEIN TAGH"/>
    <property type="match status" value="1"/>
</dbReference>
<dbReference type="SMART" id="SM00382">
    <property type="entry name" value="AAA"/>
    <property type="match status" value="1"/>
</dbReference>
<dbReference type="InterPro" id="IPR003593">
    <property type="entry name" value="AAA+_ATPase"/>
</dbReference>
<evidence type="ECO:0000259" key="6">
    <source>
        <dbReference type="PROSITE" id="PS50893"/>
    </source>
</evidence>
<evidence type="ECO:0000313" key="8">
    <source>
        <dbReference type="Proteomes" id="UP000076563"/>
    </source>
</evidence>
<dbReference type="InterPro" id="IPR050683">
    <property type="entry name" value="Bact_Polysacc_Export_ATP-bd"/>
</dbReference>
<dbReference type="CDD" id="cd10147">
    <property type="entry name" value="Wzt_C-like"/>
    <property type="match status" value="1"/>
</dbReference>
<dbReference type="InterPro" id="IPR015860">
    <property type="entry name" value="ABC_transpr_TagH-like"/>
</dbReference>
<gene>
    <name evidence="7" type="ORF">AV654_06285</name>
</gene>
<name>A0A163SZG0_9BACL</name>
<dbReference type="AlphaFoldDB" id="A0A163SZG0"/>
<evidence type="ECO:0000256" key="4">
    <source>
        <dbReference type="ARBA" id="ARBA00022840"/>
    </source>
</evidence>
<reference evidence="8" key="1">
    <citation type="submission" date="2016-01" db="EMBL/GenBank/DDBJ databases">
        <title>Draft genome of Chromobacterium sp. F49.</title>
        <authorList>
            <person name="Hong K.W."/>
        </authorList>
    </citation>
    <scope>NUCLEOTIDE SEQUENCE [LARGE SCALE GENOMIC DNA]</scope>
    <source>
        <strain evidence="8">M63</strain>
    </source>
</reference>
<dbReference type="CDD" id="cd03220">
    <property type="entry name" value="ABC_KpsT_Wzt"/>
    <property type="match status" value="1"/>
</dbReference>
<dbReference type="GO" id="GO:0016020">
    <property type="term" value="C:membrane"/>
    <property type="evidence" value="ECO:0007669"/>
    <property type="project" value="InterPro"/>
</dbReference>
<dbReference type="SUPFAM" id="SSF52540">
    <property type="entry name" value="P-loop containing nucleoside triphosphate hydrolases"/>
    <property type="match status" value="1"/>
</dbReference>
<dbReference type="RefSeq" id="WP_063188451.1">
    <property type="nucleotide sequence ID" value="NZ_LQRA01000121.1"/>
</dbReference>
<accession>A0A163SZG0</accession>
<evidence type="ECO:0000256" key="1">
    <source>
        <dbReference type="ARBA" id="ARBA00005417"/>
    </source>
</evidence>
<dbReference type="GO" id="GO:0140359">
    <property type="term" value="F:ABC-type transporter activity"/>
    <property type="evidence" value="ECO:0007669"/>
    <property type="project" value="InterPro"/>
</dbReference>
<sequence length="420" mass="48232">MTYAIEMNHIWKKYKIYQDKPSSLKERFLYRSKGVFQEKWVLEDICLALPKGKMVGLIGRNGSGKSTLLKIMTRILQPDHGELIVRGRVSSLLELGAGFHMDFTGRENIYMNASLFGLSRKEISKIINDIIHFSELDNFIDNPVRTYSSGMYMRLAFSIAIHVNPDVLLIDEILAVGDSAFQKKCIHKIEEFKRVGTTIVFVSHDLGSMERLCDEVYWIDQSKIREKGNPRDIIRNYLTFLTSCEEERLKKEIKIETGEQLDINDSLELKQNQEGKRWGSRAIEITKVDTFDEFGDIKHVFHKGSVMNLKISYKLNVDNIEHPAFGVGIFRADGACCYGTNTFIDKIPLEIKSSGSITFRINSLNLIQGQYYLDVASHHIDGTPYDYITKILEFQVNSYEDEAGIAFIPHIWVMEDLIDE</sequence>
<dbReference type="Gene3D" id="3.40.50.300">
    <property type="entry name" value="P-loop containing nucleotide triphosphate hydrolases"/>
    <property type="match status" value="1"/>
</dbReference>
<protein>
    <recommendedName>
        <fullName evidence="6">ABC transporter domain-containing protein</fullName>
    </recommendedName>
</protein>
<keyword evidence="2" id="KW-0813">Transport</keyword>
<evidence type="ECO:0000256" key="3">
    <source>
        <dbReference type="ARBA" id="ARBA00022741"/>
    </source>
</evidence>
<comment type="caution">
    <text evidence="7">The sequence shown here is derived from an EMBL/GenBank/DDBJ whole genome shotgun (WGS) entry which is preliminary data.</text>
</comment>
<dbReference type="PROSITE" id="PS50893">
    <property type="entry name" value="ABC_TRANSPORTER_2"/>
    <property type="match status" value="1"/>
</dbReference>
<keyword evidence="4" id="KW-0067">ATP-binding</keyword>
<keyword evidence="5" id="KW-1278">Translocase</keyword>
<dbReference type="OrthoDB" id="9778870at2"/>
<dbReference type="Pfam" id="PF14524">
    <property type="entry name" value="Wzt_C"/>
    <property type="match status" value="1"/>
</dbReference>
<dbReference type="InterPro" id="IPR003439">
    <property type="entry name" value="ABC_transporter-like_ATP-bd"/>
</dbReference>
<dbReference type="EMBL" id="LQRA01000121">
    <property type="protein sequence ID" value="KZE70489.1"/>
    <property type="molecule type" value="Genomic_DNA"/>
</dbReference>
<evidence type="ECO:0000313" key="7">
    <source>
        <dbReference type="EMBL" id="KZE70489.1"/>
    </source>
</evidence>
<dbReference type="GO" id="GO:0005524">
    <property type="term" value="F:ATP binding"/>
    <property type="evidence" value="ECO:0007669"/>
    <property type="project" value="UniProtKB-KW"/>
</dbReference>
<dbReference type="Pfam" id="PF00005">
    <property type="entry name" value="ABC_tran"/>
    <property type="match status" value="1"/>
</dbReference>
<feature type="domain" description="ABC transporter" evidence="6">
    <location>
        <begin position="24"/>
        <end position="246"/>
    </location>
</feature>
<keyword evidence="8" id="KW-1185">Reference proteome</keyword>
<proteinExistence type="inferred from homology"/>
<organism evidence="7 8">
    <name type="scientific">Paenibacillus elgii</name>
    <dbReference type="NCBI Taxonomy" id="189691"/>
    <lineage>
        <taxon>Bacteria</taxon>
        <taxon>Bacillati</taxon>
        <taxon>Bacillota</taxon>
        <taxon>Bacilli</taxon>
        <taxon>Bacillales</taxon>
        <taxon>Paenibacillaceae</taxon>
        <taxon>Paenibacillus</taxon>
    </lineage>
</organism>
<dbReference type="InterPro" id="IPR029439">
    <property type="entry name" value="Wzt_C"/>
</dbReference>
<dbReference type="GO" id="GO:0016887">
    <property type="term" value="F:ATP hydrolysis activity"/>
    <property type="evidence" value="ECO:0007669"/>
    <property type="project" value="InterPro"/>
</dbReference>
<dbReference type="InterPro" id="IPR027417">
    <property type="entry name" value="P-loop_NTPase"/>
</dbReference>
<evidence type="ECO:0000256" key="2">
    <source>
        <dbReference type="ARBA" id="ARBA00022448"/>
    </source>
</evidence>
<keyword evidence="3" id="KW-0547">Nucleotide-binding</keyword>
<dbReference type="PANTHER" id="PTHR46743">
    <property type="entry name" value="TEICHOIC ACIDS EXPORT ATP-BINDING PROTEIN TAGH"/>
    <property type="match status" value="1"/>
</dbReference>